<evidence type="ECO:0000313" key="2">
    <source>
        <dbReference type="EMBL" id="CAG9792928.1"/>
    </source>
</evidence>
<sequence length="257" mass="29760">MSTSGVYFNKTKFMLKSRDDQPDDEVVDTFCLDGNYEIKCGYPNSAALAENVDYDDFERAVNCKAVFFYGNILYKSDEPKIWEYIDLMIETTYKTELSVPVDTSVETNIKLEGGTICPSIHTLFSYDGKLFTLYGRYIYGYDAPHVKFSLCDKPQKYYSSSDENDDDAESEEDYVGSDGSFESYDFKRKKYERDPNGEYYGDWKLKPPIINSEEIVLPIVANNIRCKKLEDYLDDYVYSFAIVDDKTKVLQAFALYR</sequence>
<dbReference type="AlphaFoldDB" id="A0A9N9WH91"/>
<evidence type="ECO:0000256" key="1">
    <source>
        <dbReference type="SAM" id="MobiDB-lite"/>
    </source>
</evidence>
<keyword evidence="3" id="KW-1185">Reference proteome</keyword>
<accession>A0A9N9WH91</accession>
<gene>
    <name evidence="2" type="ORF">DIATSA_LOCUS10413</name>
</gene>
<dbReference type="OrthoDB" id="7342351at2759"/>
<evidence type="ECO:0000313" key="3">
    <source>
        <dbReference type="Proteomes" id="UP001153714"/>
    </source>
</evidence>
<reference evidence="2" key="1">
    <citation type="submission" date="2021-12" db="EMBL/GenBank/DDBJ databases">
        <authorList>
            <person name="King R."/>
        </authorList>
    </citation>
    <scope>NUCLEOTIDE SEQUENCE</scope>
</reference>
<organism evidence="2 3">
    <name type="scientific">Diatraea saccharalis</name>
    <name type="common">sugarcane borer</name>
    <dbReference type="NCBI Taxonomy" id="40085"/>
    <lineage>
        <taxon>Eukaryota</taxon>
        <taxon>Metazoa</taxon>
        <taxon>Ecdysozoa</taxon>
        <taxon>Arthropoda</taxon>
        <taxon>Hexapoda</taxon>
        <taxon>Insecta</taxon>
        <taxon>Pterygota</taxon>
        <taxon>Neoptera</taxon>
        <taxon>Endopterygota</taxon>
        <taxon>Lepidoptera</taxon>
        <taxon>Glossata</taxon>
        <taxon>Ditrysia</taxon>
        <taxon>Pyraloidea</taxon>
        <taxon>Crambidae</taxon>
        <taxon>Crambinae</taxon>
        <taxon>Diatraea</taxon>
    </lineage>
</organism>
<feature type="compositionally biased region" description="Acidic residues" evidence="1">
    <location>
        <begin position="162"/>
        <end position="175"/>
    </location>
</feature>
<name>A0A9N9WH91_9NEOP</name>
<proteinExistence type="predicted"/>
<dbReference type="EMBL" id="OU893336">
    <property type="protein sequence ID" value="CAG9792928.1"/>
    <property type="molecule type" value="Genomic_DNA"/>
</dbReference>
<dbReference type="Proteomes" id="UP001153714">
    <property type="component" value="Chromosome 5"/>
</dbReference>
<protein>
    <submittedName>
        <fullName evidence="2">Uncharacterized protein</fullName>
    </submittedName>
</protein>
<feature type="region of interest" description="Disordered" evidence="1">
    <location>
        <begin position="159"/>
        <end position="179"/>
    </location>
</feature>
<reference evidence="2" key="2">
    <citation type="submission" date="2022-10" db="EMBL/GenBank/DDBJ databases">
        <authorList>
            <consortium name="ENA_rothamsted_submissions"/>
            <consortium name="culmorum"/>
            <person name="King R."/>
        </authorList>
    </citation>
    <scope>NUCLEOTIDE SEQUENCE</scope>
</reference>